<feature type="binding site" evidence="15">
    <location>
        <position position="426"/>
    </location>
    <ligand>
        <name>Mg(2+)</name>
        <dbReference type="ChEBI" id="CHEBI:18420"/>
        <label>1</label>
    </ligand>
</feature>
<dbReference type="PIRSF" id="PIRSF036573">
    <property type="entry name" value="REV1"/>
    <property type="match status" value="1"/>
</dbReference>
<evidence type="ECO:0000256" key="13">
    <source>
        <dbReference type="ARBA" id="ARBA00058985"/>
    </source>
</evidence>
<dbReference type="InterPro" id="IPR031991">
    <property type="entry name" value="Rev1_C"/>
</dbReference>
<dbReference type="InterPro" id="IPR043502">
    <property type="entry name" value="DNA/RNA_pol_sf"/>
</dbReference>
<dbReference type="InterPro" id="IPR036420">
    <property type="entry name" value="BRCT_dom_sf"/>
</dbReference>
<dbReference type="GO" id="GO:0042276">
    <property type="term" value="P:error-prone translesion synthesis"/>
    <property type="evidence" value="ECO:0007669"/>
    <property type="project" value="InterPro"/>
</dbReference>
<feature type="binding site" evidence="15">
    <location>
        <position position="312"/>
    </location>
    <ligand>
        <name>Mg(2+)</name>
        <dbReference type="ChEBI" id="CHEBI:18420"/>
        <label>1</label>
    </ligand>
</feature>
<comment type="caution">
    <text evidence="19">The sequence shown here is derived from an EMBL/GenBank/DDBJ whole genome shotgun (WGS) entry which is preliminary data.</text>
</comment>
<comment type="cofactor">
    <cofactor evidence="15">
        <name>Mg(2+)</name>
        <dbReference type="ChEBI" id="CHEBI:18420"/>
    </cofactor>
    <text evidence="15">Binds 2 magnesium ions.</text>
</comment>
<dbReference type="GO" id="GO:0005634">
    <property type="term" value="C:nucleus"/>
    <property type="evidence" value="ECO:0007669"/>
    <property type="project" value="UniProtKB-SubCell"/>
</dbReference>
<dbReference type="Gene3D" id="3.30.70.270">
    <property type="match status" value="1"/>
</dbReference>
<dbReference type="InterPro" id="IPR001126">
    <property type="entry name" value="UmuC"/>
</dbReference>
<dbReference type="EMBL" id="JANBUO010000855">
    <property type="protein sequence ID" value="KAJ2801191.1"/>
    <property type="molecule type" value="Genomic_DNA"/>
</dbReference>
<evidence type="ECO:0000256" key="14">
    <source>
        <dbReference type="PIRNR" id="PIRNR036573"/>
    </source>
</evidence>
<feature type="compositionally biased region" description="Polar residues" evidence="16">
    <location>
        <begin position="858"/>
        <end position="870"/>
    </location>
</feature>
<dbReference type="InterPro" id="IPR036775">
    <property type="entry name" value="DNA_pol_Y-fam_lit_finger_sf"/>
</dbReference>
<keyword evidence="4 14" id="KW-0237">DNA synthesis</keyword>
<evidence type="ECO:0000256" key="11">
    <source>
        <dbReference type="ARBA" id="ARBA00023204"/>
    </source>
</evidence>
<evidence type="ECO:0000256" key="15">
    <source>
        <dbReference type="PIRSR" id="PIRSR036573-2"/>
    </source>
</evidence>
<dbReference type="Gene3D" id="1.20.58.1280">
    <property type="entry name" value="DNA repair protein Rev1, C-terminal domain"/>
    <property type="match status" value="1"/>
</dbReference>
<evidence type="ECO:0000256" key="8">
    <source>
        <dbReference type="ARBA" id="ARBA00022763"/>
    </source>
</evidence>
<evidence type="ECO:0000256" key="6">
    <source>
        <dbReference type="ARBA" id="ARBA00022695"/>
    </source>
</evidence>
<protein>
    <recommendedName>
        <fullName evidence="3 14">DNA repair protein REV1</fullName>
        <ecNumber evidence="14">2.7.7.-</ecNumber>
    </recommendedName>
</protein>
<keyword evidence="10 14" id="KW-0238">DNA-binding</keyword>
<dbReference type="EC" id="2.7.7.-" evidence="14"/>
<feature type="domain" description="BRCT" evidence="17">
    <location>
        <begin position="88"/>
        <end position="175"/>
    </location>
</feature>
<comment type="subcellular location">
    <subcellularLocation>
        <location evidence="1 14">Nucleus</location>
    </subcellularLocation>
</comment>
<sequence>MSEPQRSTDGGPVGGDAKEYFLAPEDSRQAIDVARLNNRDSADYTDVGPDQETGKYTALGFGDFHSYFDQRKHKLAEQAKERAARAPAQRQIFAGVVFHINGYTQPSHYELKKLLIERGGQFLHYISKSEVTHIIASNLSRSKEKEFRNYRVVRPEWVVECVQADRLLSWHSYRIIGSGNMGAPVAPLNIDELGPHVGLNAQINRENAVAQGAVPAKETVSRSLQQTTEASTSTHRRNAVVDRFGEGLNREWVRRNLATESDFIPRYYENSRLHHLSTWKAEMKDYVAQLRREYGKEARPVVGGRRVIIHADFDCFFVAVSLLSFPHMKNMPVAVCHTQQHAQLDSWTPQNDVPEHPNGQSSQIASCNYVARSFGVKNGMFLGQAKQLCPALATVPYCFDAYKRVSKAFYDIVTRIADETQAVSVDEALLDVSDVVYRQYKGDTNALAQDIRRRVLEKTECAVSIGIGSNILLARLATTKAKPDGVYELDSNTFYNMDLGVRDLPGVGHVLEKNLAQNGINTVADIRCTPLPRLKSICGDKTALQLYNFSRGIDNRMLTSDKLRQAFGADIGWGVRFSTQHEADDFILRMAEEVCKSMAAFNRTGALVTLKIKKRGEGQGKPGKFLGHGICDNISKSASLPQMTNDHVQISSTCIRLLHEMAIDPLDIRAVGIHVQQLNTLDSSATISDMFAKARAQVNNSTKAAETKSSADMLPSASQLDPSVISELPDSIQQELRAAYQQMNSSSSMAAFSPNSVSPDKIKKARSASSSVKSTRAPAGSRRGRPRKLAFAAPNTKTEKARPNLLQAFRKVETLDSIMPSQMDGDVWDHLPTNIRRELAREYIKSKPPLPPSALSNRHANQTENSTPTPVIQPPKAPEYSGPTLLGKHTLSDLKLLIESWATSSVDGPLKEDVAAFGDFVEELVKHRDLVKANSVLVYLRFCTKERQDVWADALSAALDRANRVCNSMYGALLQP</sequence>
<dbReference type="InterPro" id="IPR053848">
    <property type="entry name" value="IMS_HHH_1"/>
</dbReference>
<feature type="compositionally biased region" description="Low complexity" evidence="16">
    <location>
        <begin position="747"/>
        <end position="758"/>
    </location>
</feature>
<feature type="region of interest" description="Disordered" evidence="16">
    <location>
        <begin position="846"/>
        <end position="875"/>
    </location>
</feature>
<dbReference type="Pfam" id="PF21999">
    <property type="entry name" value="IMS_HHH_1"/>
    <property type="match status" value="1"/>
</dbReference>
<dbReference type="OrthoDB" id="427711at2759"/>
<dbReference type="InterPro" id="IPR043128">
    <property type="entry name" value="Rev_trsase/Diguanyl_cyclase"/>
</dbReference>
<evidence type="ECO:0000256" key="1">
    <source>
        <dbReference type="ARBA" id="ARBA00004123"/>
    </source>
</evidence>
<dbReference type="PROSITE" id="PS50172">
    <property type="entry name" value="BRCT"/>
    <property type="match status" value="1"/>
</dbReference>
<dbReference type="PROSITE" id="PS50173">
    <property type="entry name" value="UMUC"/>
    <property type="match status" value="1"/>
</dbReference>
<evidence type="ECO:0000256" key="7">
    <source>
        <dbReference type="ARBA" id="ARBA00022723"/>
    </source>
</evidence>
<dbReference type="CDD" id="cd17719">
    <property type="entry name" value="BRCT_Rev1"/>
    <property type="match status" value="1"/>
</dbReference>
<evidence type="ECO:0000256" key="16">
    <source>
        <dbReference type="SAM" id="MobiDB-lite"/>
    </source>
</evidence>
<keyword evidence="5 14" id="KW-0808">Transferase</keyword>
<evidence type="ECO:0000256" key="3">
    <source>
        <dbReference type="ARBA" id="ARBA00020399"/>
    </source>
</evidence>
<feature type="binding site" evidence="15">
    <location>
        <position position="427"/>
    </location>
    <ligand>
        <name>Mg(2+)</name>
        <dbReference type="ChEBI" id="CHEBI:18420"/>
        <label>1</label>
    </ligand>
</feature>
<dbReference type="FunFam" id="3.30.1490.100:FF:000001">
    <property type="entry name" value="DNA repair protein REV1"/>
    <property type="match status" value="1"/>
</dbReference>
<reference evidence="19" key="1">
    <citation type="submission" date="2022-07" db="EMBL/GenBank/DDBJ databases">
        <title>Phylogenomic reconstructions and comparative analyses of Kickxellomycotina fungi.</title>
        <authorList>
            <person name="Reynolds N.K."/>
            <person name="Stajich J.E."/>
            <person name="Barry K."/>
            <person name="Grigoriev I.V."/>
            <person name="Crous P."/>
            <person name="Smith M.E."/>
        </authorList>
    </citation>
    <scope>NUCLEOTIDE SEQUENCE</scope>
    <source>
        <strain evidence="19">NRRL 1565</strain>
    </source>
</reference>
<dbReference type="GO" id="GO:0003887">
    <property type="term" value="F:DNA-directed DNA polymerase activity"/>
    <property type="evidence" value="ECO:0007669"/>
    <property type="project" value="InterPro"/>
</dbReference>
<dbReference type="SMART" id="SM00292">
    <property type="entry name" value="BRCT"/>
    <property type="match status" value="1"/>
</dbReference>
<keyword evidence="8 14" id="KW-0227">DNA damage</keyword>
<keyword evidence="7 15" id="KW-0479">Metal-binding</keyword>
<dbReference type="Gene3D" id="3.40.50.10190">
    <property type="entry name" value="BRCT domain"/>
    <property type="match status" value="1"/>
</dbReference>
<name>A0A9W8HT03_9FUNG</name>
<dbReference type="Pfam" id="PF16727">
    <property type="entry name" value="REV1_C"/>
    <property type="match status" value="1"/>
</dbReference>
<keyword evidence="6 14" id="KW-0548">Nucleotidyltransferase</keyword>
<dbReference type="Gene3D" id="6.10.250.1490">
    <property type="match status" value="1"/>
</dbReference>
<keyword evidence="20" id="KW-1185">Reference proteome</keyword>
<dbReference type="SUPFAM" id="SSF100879">
    <property type="entry name" value="Lesion bypass DNA polymerase (Y-family), little finger domain"/>
    <property type="match status" value="1"/>
</dbReference>
<comment type="function">
    <text evidence="13">Deoxycytidyl transferase involved in DNA repair. Transfers a dCMP residue from dCTP to the 3'-end of a DNA primer in a template-dependent reaction. May assist in the first step in the bypass of abasic lesions by the insertion of a nucleotide opposite the lesion. Required for normal induction of mutations by physical and chemical agents. Involved in mitochondrial DNA mutagenesis.</text>
</comment>
<evidence type="ECO:0000313" key="20">
    <source>
        <dbReference type="Proteomes" id="UP001140094"/>
    </source>
</evidence>
<feature type="domain" description="UmuC" evidence="18">
    <location>
        <begin position="308"/>
        <end position="508"/>
    </location>
</feature>
<dbReference type="AlphaFoldDB" id="A0A9W8HT03"/>
<dbReference type="PANTHER" id="PTHR45990:SF1">
    <property type="entry name" value="DNA REPAIR PROTEIN REV1"/>
    <property type="match status" value="1"/>
</dbReference>
<proteinExistence type="inferred from homology"/>
<feature type="region of interest" description="Disordered" evidence="16">
    <location>
        <begin position="747"/>
        <end position="786"/>
    </location>
</feature>
<keyword evidence="9 15" id="KW-0460">Magnesium</keyword>
<dbReference type="SUPFAM" id="SSF56672">
    <property type="entry name" value="DNA/RNA polymerases"/>
    <property type="match status" value="1"/>
</dbReference>
<dbReference type="GO" id="GO:0006281">
    <property type="term" value="P:DNA repair"/>
    <property type="evidence" value="ECO:0007669"/>
    <property type="project" value="UniProtKB-KW"/>
</dbReference>
<evidence type="ECO:0000313" key="19">
    <source>
        <dbReference type="EMBL" id="KAJ2801191.1"/>
    </source>
</evidence>
<feature type="compositionally biased region" description="Low complexity" evidence="16">
    <location>
        <begin position="767"/>
        <end position="781"/>
    </location>
</feature>
<evidence type="ECO:0000256" key="12">
    <source>
        <dbReference type="ARBA" id="ARBA00023242"/>
    </source>
</evidence>
<dbReference type="Gene3D" id="3.40.1170.60">
    <property type="match status" value="1"/>
</dbReference>
<evidence type="ECO:0000256" key="9">
    <source>
        <dbReference type="ARBA" id="ARBA00022842"/>
    </source>
</evidence>
<dbReference type="Gene3D" id="6.10.250.1630">
    <property type="match status" value="1"/>
</dbReference>
<dbReference type="Proteomes" id="UP001140094">
    <property type="component" value="Unassembled WGS sequence"/>
</dbReference>
<dbReference type="InterPro" id="IPR001357">
    <property type="entry name" value="BRCT_dom"/>
</dbReference>
<accession>A0A9W8HT03</accession>
<evidence type="ECO:0000256" key="2">
    <source>
        <dbReference type="ARBA" id="ARBA00010945"/>
    </source>
</evidence>
<dbReference type="Pfam" id="PF11799">
    <property type="entry name" value="IMS_C"/>
    <property type="match status" value="1"/>
</dbReference>
<organism evidence="19 20">
    <name type="scientific">Coemansia guatemalensis</name>
    <dbReference type="NCBI Taxonomy" id="2761395"/>
    <lineage>
        <taxon>Eukaryota</taxon>
        <taxon>Fungi</taxon>
        <taxon>Fungi incertae sedis</taxon>
        <taxon>Zoopagomycota</taxon>
        <taxon>Kickxellomycotina</taxon>
        <taxon>Kickxellomycetes</taxon>
        <taxon>Kickxellales</taxon>
        <taxon>Kickxellaceae</taxon>
        <taxon>Coemansia</taxon>
    </lineage>
</organism>
<dbReference type="Gene3D" id="1.10.150.20">
    <property type="entry name" value="5' to 3' exonuclease, C-terminal subdomain"/>
    <property type="match status" value="1"/>
</dbReference>
<evidence type="ECO:0000256" key="4">
    <source>
        <dbReference type="ARBA" id="ARBA00022634"/>
    </source>
</evidence>
<dbReference type="Pfam" id="PF16589">
    <property type="entry name" value="BRCT_2"/>
    <property type="match status" value="1"/>
</dbReference>
<evidence type="ECO:0000256" key="5">
    <source>
        <dbReference type="ARBA" id="ARBA00022679"/>
    </source>
</evidence>
<evidence type="ECO:0000259" key="17">
    <source>
        <dbReference type="PROSITE" id="PS50172"/>
    </source>
</evidence>
<dbReference type="GO" id="GO:0070987">
    <property type="term" value="P:error-free translesion synthesis"/>
    <property type="evidence" value="ECO:0007669"/>
    <property type="project" value="TreeGrafter"/>
</dbReference>
<dbReference type="InterPro" id="IPR017961">
    <property type="entry name" value="DNA_pol_Y-fam_little_finger"/>
</dbReference>
<dbReference type="GO" id="GO:0046872">
    <property type="term" value="F:metal ion binding"/>
    <property type="evidence" value="ECO:0007669"/>
    <property type="project" value="UniProtKB-KW"/>
</dbReference>
<dbReference type="GO" id="GO:0003684">
    <property type="term" value="F:damaged DNA binding"/>
    <property type="evidence" value="ECO:0007669"/>
    <property type="project" value="UniProtKB-UniRule"/>
</dbReference>
<keyword evidence="12 14" id="KW-0539">Nucleus</keyword>
<comment type="similarity">
    <text evidence="2 14">Belongs to the DNA polymerase type-Y family.</text>
</comment>
<evidence type="ECO:0000259" key="18">
    <source>
        <dbReference type="PROSITE" id="PS50173"/>
    </source>
</evidence>
<dbReference type="PANTHER" id="PTHR45990">
    <property type="entry name" value="DNA REPAIR PROTEIN REV1"/>
    <property type="match status" value="1"/>
</dbReference>
<dbReference type="InterPro" id="IPR038401">
    <property type="entry name" value="Rev1_C_sf"/>
</dbReference>
<keyword evidence="11 14" id="KW-0234">DNA repair</keyword>
<dbReference type="GO" id="GO:0017125">
    <property type="term" value="F:deoxycytidyl transferase activity"/>
    <property type="evidence" value="ECO:0007669"/>
    <property type="project" value="TreeGrafter"/>
</dbReference>
<dbReference type="Pfam" id="PF00817">
    <property type="entry name" value="IMS"/>
    <property type="match status" value="1"/>
</dbReference>
<dbReference type="InterPro" id="IPR012112">
    <property type="entry name" value="REV1"/>
</dbReference>
<evidence type="ECO:0000256" key="10">
    <source>
        <dbReference type="ARBA" id="ARBA00023125"/>
    </source>
</evidence>
<dbReference type="FunFam" id="3.40.50.10190:FF:000011">
    <property type="entry name" value="DNA repair protein REV1"/>
    <property type="match status" value="1"/>
</dbReference>
<dbReference type="SUPFAM" id="SSF52113">
    <property type="entry name" value="BRCT domain"/>
    <property type="match status" value="1"/>
</dbReference>
<dbReference type="Gene3D" id="3.30.1490.100">
    <property type="entry name" value="DNA polymerase, Y-family, little finger domain"/>
    <property type="match status" value="1"/>
</dbReference>
<gene>
    <name evidence="19" type="primary">REV1</name>
    <name evidence="19" type="ORF">H4R20_003776</name>
</gene>
<feature type="region of interest" description="Disordered" evidence="16">
    <location>
        <begin position="1"/>
        <end position="22"/>
    </location>
</feature>